<feature type="non-terminal residue" evidence="1">
    <location>
        <position position="1"/>
    </location>
</feature>
<name>A0ABS2Y2L2_POLSP</name>
<accession>A0ABS2Y2L2</accession>
<dbReference type="EMBL" id="JAAWVQ010102768">
    <property type="protein sequence ID" value="MBN3280891.1"/>
    <property type="molecule type" value="Genomic_DNA"/>
</dbReference>
<evidence type="ECO:0000313" key="1">
    <source>
        <dbReference type="EMBL" id="MBN3280891.1"/>
    </source>
</evidence>
<organism evidence="1 2">
    <name type="scientific">Polyodon spathula</name>
    <name type="common">North American paddlefish</name>
    <name type="synonym">Squalus spathula</name>
    <dbReference type="NCBI Taxonomy" id="7913"/>
    <lineage>
        <taxon>Eukaryota</taxon>
        <taxon>Metazoa</taxon>
        <taxon>Chordata</taxon>
        <taxon>Craniata</taxon>
        <taxon>Vertebrata</taxon>
        <taxon>Euteleostomi</taxon>
        <taxon>Actinopterygii</taxon>
        <taxon>Chondrostei</taxon>
        <taxon>Acipenseriformes</taxon>
        <taxon>Polyodontidae</taxon>
        <taxon>Polyodon</taxon>
    </lineage>
</organism>
<keyword evidence="2" id="KW-1185">Reference proteome</keyword>
<dbReference type="Proteomes" id="UP001166093">
    <property type="component" value="Unassembled WGS sequence"/>
</dbReference>
<protein>
    <submittedName>
        <fullName evidence="1">CGBP1 protein</fullName>
    </submittedName>
</protein>
<dbReference type="InterPro" id="IPR033375">
    <property type="entry name" value="Cggbp1"/>
</dbReference>
<gene>
    <name evidence="1" type="primary">Cggbp1_5</name>
    <name evidence="1" type="ORF">GTO93_0005649</name>
</gene>
<feature type="non-terminal residue" evidence="1">
    <location>
        <position position="127"/>
    </location>
</feature>
<reference evidence="1" key="1">
    <citation type="journal article" date="2021" name="Cell">
        <title>Tracing the genetic footprints of vertebrate landing in non-teleost ray-finned fishes.</title>
        <authorList>
            <person name="Bi X."/>
            <person name="Wang K."/>
            <person name="Yang L."/>
            <person name="Pan H."/>
            <person name="Jiang H."/>
            <person name="Wei Q."/>
            <person name="Fang M."/>
            <person name="Yu H."/>
            <person name="Zhu C."/>
            <person name="Cai Y."/>
            <person name="He Y."/>
            <person name="Gan X."/>
            <person name="Zeng H."/>
            <person name="Yu D."/>
            <person name="Zhu Y."/>
            <person name="Jiang H."/>
            <person name="Qiu Q."/>
            <person name="Yang H."/>
            <person name="Zhang Y.E."/>
            <person name="Wang W."/>
            <person name="Zhu M."/>
            <person name="He S."/>
            <person name="Zhang G."/>
        </authorList>
    </citation>
    <scope>NUCLEOTIDE SEQUENCE</scope>
    <source>
        <strain evidence="1">Pddl_001</strain>
    </source>
</reference>
<evidence type="ECO:0000313" key="2">
    <source>
        <dbReference type="Proteomes" id="UP001166093"/>
    </source>
</evidence>
<dbReference type="PANTHER" id="PTHR32344:SF1">
    <property type="entry name" value="U1-TYPE DOMAIN-CONTAINING PROTEIN"/>
    <property type="match status" value="1"/>
</dbReference>
<sequence length="127" mass="14012">YVPRADHVKQYPAGVLHSDGGKLFCTSCKVTVDHYRESAVYRHLDSSIHRKRKAEIQSSTATALLAKKQKTVTCIKLRKFFSLSVANGGAIPSSAQLRHEYLPKSCQVSQAGDYGIGKTVWLLVSGY</sequence>
<dbReference type="PANTHER" id="PTHR32344">
    <property type="entry name" value="U1-TYPE DOMAIN-CONTAINING PROTEIN"/>
    <property type="match status" value="1"/>
</dbReference>
<comment type="caution">
    <text evidence="1">The sequence shown here is derived from an EMBL/GenBank/DDBJ whole genome shotgun (WGS) entry which is preliminary data.</text>
</comment>
<proteinExistence type="predicted"/>